<keyword evidence="5 6" id="KW-0408">Iron</keyword>
<dbReference type="Proteomes" id="UP000027920">
    <property type="component" value="Unassembled WGS sequence"/>
</dbReference>
<evidence type="ECO:0008006" key="11">
    <source>
        <dbReference type="Google" id="ProtNLM"/>
    </source>
</evidence>
<dbReference type="STRING" id="1182545.A0A072NW22"/>
<dbReference type="GO" id="GO:0016705">
    <property type="term" value="F:oxidoreductase activity, acting on paired donors, with incorporation or reduction of molecular oxygen"/>
    <property type="evidence" value="ECO:0007669"/>
    <property type="project" value="InterPro"/>
</dbReference>
<evidence type="ECO:0000313" key="9">
    <source>
        <dbReference type="EMBL" id="KEF51223.1"/>
    </source>
</evidence>
<keyword evidence="8" id="KW-1133">Transmembrane helix</keyword>
<comment type="cofactor">
    <cofactor evidence="1 6">
        <name>heme</name>
        <dbReference type="ChEBI" id="CHEBI:30413"/>
    </cofactor>
</comment>
<sequence length="427" mass="47488">MKGRKVFWVHELHQRYGPVVRISPDEVDVADAEAFNEIHKIGSPLLKSPWYVKFRGEVNCFTCADPKVHGRKRKTLARPFSKSSLRDHWEPVVRELARKTVARVKSEAELGTADLLKWWTFFATDVTGEVAFGENFGLVESGQKPKIILDLEDVNRARALRAEAGVLYDLAKSCTFGYFDPLGRADQNIERMSFELMRAARQRSLSKANIISGVLNEANPEDRFSEREAVLEAIMIVVAGSGTTAITLTFLCWAVMANLAYQKRLEEEVASLDSGFKEADLETLPFLNAVVQETLRLYGAAPGALPRASPKGGCQLAGFHIPGDLTVNTQAFSYHRDPAVYSDPFRFNPERYLEGKVGGQAVFAPFGSGSRTCLGIHLAYLELRMATALFFRECAGARLASETTPESMEIVQHFLIAPKAHRCLITL</sequence>
<proteinExistence type="inferred from homology"/>
<evidence type="ECO:0000256" key="5">
    <source>
        <dbReference type="ARBA" id="ARBA00023004"/>
    </source>
</evidence>
<keyword evidence="7" id="KW-0503">Monooxygenase</keyword>
<dbReference type="Pfam" id="PF00067">
    <property type="entry name" value="p450"/>
    <property type="match status" value="1"/>
</dbReference>
<dbReference type="InterPro" id="IPR017972">
    <property type="entry name" value="Cyt_P450_CS"/>
</dbReference>
<comment type="similarity">
    <text evidence="2 7">Belongs to the cytochrome P450 family.</text>
</comment>
<dbReference type="GeneID" id="25287620"/>
<dbReference type="Gene3D" id="1.10.630.10">
    <property type="entry name" value="Cytochrome P450"/>
    <property type="match status" value="1"/>
</dbReference>
<feature type="transmembrane region" description="Helical" evidence="8">
    <location>
        <begin position="233"/>
        <end position="256"/>
    </location>
</feature>
<organism evidence="9 10">
    <name type="scientific">Exophiala aquamarina CBS 119918</name>
    <dbReference type="NCBI Taxonomy" id="1182545"/>
    <lineage>
        <taxon>Eukaryota</taxon>
        <taxon>Fungi</taxon>
        <taxon>Dikarya</taxon>
        <taxon>Ascomycota</taxon>
        <taxon>Pezizomycotina</taxon>
        <taxon>Eurotiomycetes</taxon>
        <taxon>Chaetothyriomycetidae</taxon>
        <taxon>Chaetothyriales</taxon>
        <taxon>Herpotrichiellaceae</taxon>
        <taxon>Exophiala</taxon>
    </lineage>
</organism>
<evidence type="ECO:0000313" key="10">
    <source>
        <dbReference type="Proteomes" id="UP000027920"/>
    </source>
</evidence>
<dbReference type="InterPro" id="IPR001128">
    <property type="entry name" value="Cyt_P450"/>
</dbReference>
<dbReference type="VEuPathDB" id="FungiDB:A1O9_12726"/>
<keyword evidence="4 7" id="KW-0560">Oxidoreductase</keyword>
<dbReference type="InterPro" id="IPR050121">
    <property type="entry name" value="Cytochrome_P450_monoxygenase"/>
</dbReference>
<accession>A0A072NW22</accession>
<dbReference type="InterPro" id="IPR036396">
    <property type="entry name" value="Cyt_P450_sf"/>
</dbReference>
<comment type="caution">
    <text evidence="9">The sequence shown here is derived from an EMBL/GenBank/DDBJ whole genome shotgun (WGS) entry which is preliminary data.</text>
</comment>
<keyword evidence="8" id="KW-0812">Transmembrane</keyword>
<dbReference type="PRINTS" id="PR00385">
    <property type="entry name" value="P450"/>
</dbReference>
<dbReference type="RefSeq" id="XP_013253813.1">
    <property type="nucleotide sequence ID" value="XM_013398359.1"/>
</dbReference>
<keyword evidence="10" id="KW-1185">Reference proteome</keyword>
<reference evidence="9 10" key="1">
    <citation type="submission" date="2013-03" db="EMBL/GenBank/DDBJ databases">
        <title>The Genome Sequence of Exophiala aquamarina CBS 119918.</title>
        <authorList>
            <consortium name="The Broad Institute Genomics Platform"/>
            <person name="Cuomo C."/>
            <person name="de Hoog S."/>
            <person name="Gorbushina A."/>
            <person name="Walker B."/>
            <person name="Young S.K."/>
            <person name="Zeng Q."/>
            <person name="Gargeya S."/>
            <person name="Fitzgerald M."/>
            <person name="Haas B."/>
            <person name="Abouelleil A."/>
            <person name="Allen A.W."/>
            <person name="Alvarado L."/>
            <person name="Arachchi H.M."/>
            <person name="Berlin A.M."/>
            <person name="Chapman S.B."/>
            <person name="Gainer-Dewar J."/>
            <person name="Goldberg J."/>
            <person name="Griggs A."/>
            <person name="Gujja S."/>
            <person name="Hansen M."/>
            <person name="Howarth C."/>
            <person name="Imamovic A."/>
            <person name="Ireland A."/>
            <person name="Larimer J."/>
            <person name="McCowan C."/>
            <person name="Murphy C."/>
            <person name="Pearson M."/>
            <person name="Poon T.W."/>
            <person name="Priest M."/>
            <person name="Roberts A."/>
            <person name="Saif S."/>
            <person name="Shea T."/>
            <person name="Sisk P."/>
            <person name="Sykes S."/>
            <person name="Wortman J."/>
            <person name="Nusbaum C."/>
            <person name="Birren B."/>
        </authorList>
    </citation>
    <scope>NUCLEOTIDE SEQUENCE [LARGE SCALE GENOMIC DNA]</scope>
    <source>
        <strain evidence="9 10">CBS 119918</strain>
    </source>
</reference>
<dbReference type="PROSITE" id="PS00086">
    <property type="entry name" value="CYTOCHROME_P450"/>
    <property type="match status" value="1"/>
</dbReference>
<feature type="binding site" description="axial binding residue" evidence="6">
    <location>
        <position position="373"/>
    </location>
    <ligand>
        <name>heme</name>
        <dbReference type="ChEBI" id="CHEBI:30413"/>
    </ligand>
    <ligandPart>
        <name>Fe</name>
        <dbReference type="ChEBI" id="CHEBI:18248"/>
    </ligandPart>
</feature>
<evidence type="ECO:0000256" key="8">
    <source>
        <dbReference type="SAM" id="Phobius"/>
    </source>
</evidence>
<gene>
    <name evidence="9" type="ORF">A1O9_12726</name>
</gene>
<evidence type="ECO:0000256" key="7">
    <source>
        <dbReference type="RuleBase" id="RU000461"/>
    </source>
</evidence>
<dbReference type="InterPro" id="IPR002401">
    <property type="entry name" value="Cyt_P450_E_grp-I"/>
</dbReference>
<keyword evidence="8" id="KW-0472">Membrane</keyword>
<dbReference type="PRINTS" id="PR00463">
    <property type="entry name" value="EP450I"/>
</dbReference>
<evidence type="ECO:0000256" key="4">
    <source>
        <dbReference type="ARBA" id="ARBA00023002"/>
    </source>
</evidence>
<name>A0A072NW22_9EURO</name>
<dbReference type="CDD" id="cd11059">
    <property type="entry name" value="CYP_fungal"/>
    <property type="match status" value="1"/>
</dbReference>
<dbReference type="SUPFAM" id="SSF48264">
    <property type="entry name" value="Cytochrome P450"/>
    <property type="match status" value="1"/>
</dbReference>
<evidence type="ECO:0000256" key="2">
    <source>
        <dbReference type="ARBA" id="ARBA00010617"/>
    </source>
</evidence>
<evidence type="ECO:0000256" key="6">
    <source>
        <dbReference type="PIRSR" id="PIRSR602401-1"/>
    </source>
</evidence>
<dbReference type="GO" id="GO:0020037">
    <property type="term" value="F:heme binding"/>
    <property type="evidence" value="ECO:0007669"/>
    <property type="project" value="InterPro"/>
</dbReference>
<evidence type="ECO:0000256" key="1">
    <source>
        <dbReference type="ARBA" id="ARBA00001971"/>
    </source>
</evidence>
<dbReference type="PANTHER" id="PTHR24305">
    <property type="entry name" value="CYTOCHROME P450"/>
    <property type="match status" value="1"/>
</dbReference>
<dbReference type="AlphaFoldDB" id="A0A072NW22"/>
<protein>
    <recommendedName>
        <fullName evidence="11">Cytochrome P450 oxidoreductase</fullName>
    </recommendedName>
</protein>
<dbReference type="GO" id="GO:0005506">
    <property type="term" value="F:iron ion binding"/>
    <property type="evidence" value="ECO:0007669"/>
    <property type="project" value="InterPro"/>
</dbReference>
<keyword evidence="6 7" id="KW-0349">Heme</keyword>
<evidence type="ECO:0000256" key="3">
    <source>
        <dbReference type="ARBA" id="ARBA00022723"/>
    </source>
</evidence>
<dbReference type="EMBL" id="AMGV01000026">
    <property type="protein sequence ID" value="KEF51223.1"/>
    <property type="molecule type" value="Genomic_DNA"/>
</dbReference>
<dbReference type="GO" id="GO:0004497">
    <property type="term" value="F:monooxygenase activity"/>
    <property type="evidence" value="ECO:0007669"/>
    <property type="project" value="UniProtKB-KW"/>
</dbReference>
<keyword evidence="3 6" id="KW-0479">Metal-binding</keyword>
<dbReference type="HOGENOM" id="CLU_001570_14_2_1"/>
<dbReference type="OrthoDB" id="1470350at2759"/>
<dbReference type="PANTHER" id="PTHR24305:SF96">
    <property type="entry name" value="CYTOCHROME P450 MONOOXYGENASE STCB-RELATED"/>
    <property type="match status" value="1"/>
</dbReference>